<evidence type="ECO:0000313" key="2">
    <source>
        <dbReference type="Proteomes" id="UP000308600"/>
    </source>
</evidence>
<dbReference type="EMBL" id="ML208622">
    <property type="protein sequence ID" value="TFK61881.1"/>
    <property type="molecule type" value="Genomic_DNA"/>
</dbReference>
<gene>
    <name evidence="1" type="ORF">BDN72DRAFT_420096</name>
</gene>
<sequence>MLLLSLPFDILIRLLSIVEGSSLLKCREVCKTFAALIETDIGLQYKLELYRSGMLNNSSEKHAGVSFRQRLDLLKQLHSLRQTWSVTWPEGLIPGTRSTANIEDWSWEYTSKILACLTVDSEVCLYEFFGLSSTIPYRHRVVHPQPQFGLTQGLYLDPRQDLLIVMDSLDNLWGTELRVHVLSLSDGLPHPQANKPIIEVHNLFYDASGLFQSQIYGNLLAVGVVQDNLPTGNIGIINWITGELIETIPGYAYMFLDGQHILLAHLNDALSRVELRVHVITGHSDGSRPLLVLPMPIPYRDYSLRLGIDQHQDDALTTTSNPTNMGDLDTNRYPFIANPALNMVALSLSTSSRGPSPIQIICAFPLSSILTLLPAPDYTSYSEAHTTPIEIPWGSWAQCTFTWPTILVGPKMCLSISGNRIAISQAYENEPDTDTDNTCTVSIYRFHPEWFTQQRMTPQNSNFLGGDLDKPSSGLELDDVVADIGMDMDNIVTLPLPKPEQVMTTGEVRQIWMDDDLLVMALPEGIQFVRA</sequence>
<proteinExistence type="predicted"/>
<protein>
    <submittedName>
        <fullName evidence="1">Uncharacterized protein</fullName>
    </submittedName>
</protein>
<organism evidence="1 2">
    <name type="scientific">Pluteus cervinus</name>
    <dbReference type="NCBI Taxonomy" id="181527"/>
    <lineage>
        <taxon>Eukaryota</taxon>
        <taxon>Fungi</taxon>
        <taxon>Dikarya</taxon>
        <taxon>Basidiomycota</taxon>
        <taxon>Agaricomycotina</taxon>
        <taxon>Agaricomycetes</taxon>
        <taxon>Agaricomycetidae</taxon>
        <taxon>Agaricales</taxon>
        <taxon>Pluteineae</taxon>
        <taxon>Pluteaceae</taxon>
        <taxon>Pluteus</taxon>
    </lineage>
</organism>
<dbReference type="Proteomes" id="UP000308600">
    <property type="component" value="Unassembled WGS sequence"/>
</dbReference>
<name>A0ACD3A8B3_9AGAR</name>
<reference evidence="1 2" key="1">
    <citation type="journal article" date="2019" name="Nat. Ecol. Evol.">
        <title>Megaphylogeny resolves global patterns of mushroom evolution.</title>
        <authorList>
            <person name="Varga T."/>
            <person name="Krizsan K."/>
            <person name="Foldi C."/>
            <person name="Dima B."/>
            <person name="Sanchez-Garcia M."/>
            <person name="Sanchez-Ramirez S."/>
            <person name="Szollosi G.J."/>
            <person name="Szarkandi J.G."/>
            <person name="Papp V."/>
            <person name="Albert L."/>
            <person name="Andreopoulos W."/>
            <person name="Angelini C."/>
            <person name="Antonin V."/>
            <person name="Barry K.W."/>
            <person name="Bougher N.L."/>
            <person name="Buchanan P."/>
            <person name="Buyck B."/>
            <person name="Bense V."/>
            <person name="Catcheside P."/>
            <person name="Chovatia M."/>
            <person name="Cooper J."/>
            <person name="Damon W."/>
            <person name="Desjardin D."/>
            <person name="Finy P."/>
            <person name="Geml J."/>
            <person name="Haridas S."/>
            <person name="Hughes K."/>
            <person name="Justo A."/>
            <person name="Karasinski D."/>
            <person name="Kautmanova I."/>
            <person name="Kiss B."/>
            <person name="Kocsube S."/>
            <person name="Kotiranta H."/>
            <person name="LaButti K.M."/>
            <person name="Lechner B.E."/>
            <person name="Liimatainen K."/>
            <person name="Lipzen A."/>
            <person name="Lukacs Z."/>
            <person name="Mihaltcheva S."/>
            <person name="Morgado L.N."/>
            <person name="Niskanen T."/>
            <person name="Noordeloos M.E."/>
            <person name="Ohm R.A."/>
            <person name="Ortiz-Santana B."/>
            <person name="Ovrebo C."/>
            <person name="Racz N."/>
            <person name="Riley R."/>
            <person name="Savchenko A."/>
            <person name="Shiryaev A."/>
            <person name="Soop K."/>
            <person name="Spirin V."/>
            <person name="Szebenyi C."/>
            <person name="Tomsovsky M."/>
            <person name="Tulloss R.E."/>
            <person name="Uehling J."/>
            <person name="Grigoriev I.V."/>
            <person name="Vagvolgyi C."/>
            <person name="Papp T."/>
            <person name="Martin F.M."/>
            <person name="Miettinen O."/>
            <person name="Hibbett D.S."/>
            <person name="Nagy L.G."/>
        </authorList>
    </citation>
    <scope>NUCLEOTIDE SEQUENCE [LARGE SCALE GENOMIC DNA]</scope>
    <source>
        <strain evidence="1 2">NL-1719</strain>
    </source>
</reference>
<accession>A0ACD3A8B3</accession>
<evidence type="ECO:0000313" key="1">
    <source>
        <dbReference type="EMBL" id="TFK61881.1"/>
    </source>
</evidence>
<keyword evidence="2" id="KW-1185">Reference proteome</keyword>